<dbReference type="GeneID" id="101861534"/>
<feature type="non-terminal residue" evidence="5">
    <location>
        <position position="154"/>
    </location>
</feature>
<keyword evidence="2" id="KW-0812">Transmembrane</keyword>
<dbReference type="SUPFAM" id="SSF103473">
    <property type="entry name" value="MFS general substrate transporter"/>
    <property type="match status" value="1"/>
</dbReference>
<feature type="transmembrane region" description="Helical" evidence="2">
    <location>
        <begin position="104"/>
        <end position="130"/>
    </location>
</feature>
<dbReference type="InterPro" id="IPR020846">
    <property type="entry name" value="MFS_dom"/>
</dbReference>
<keyword evidence="2" id="KW-0472">Membrane</keyword>
<gene>
    <name evidence="5" type="primary">LOC101861534</name>
</gene>
<keyword evidence="4" id="KW-1185">Reference proteome</keyword>
<dbReference type="Proteomes" id="UP000694888">
    <property type="component" value="Unplaced"/>
</dbReference>
<evidence type="ECO:0000256" key="2">
    <source>
        <dbReference type="SAM" id="Phobius"/>
    </source>
</evidence>
<feature type="domain" description="Major facilitator superfamily (MFS) profile" evidence="3">
    <location>
        <begin position="14"/>
        <end position="154"/>
    </location>
</feature>
<dbReference type="InterPro" id="IPR050327">
    <property type="entry name" value="Proton-linked_MCT"/>
</dbReference>
<dbReference type="InterPro" id="IPR011701">
    <property type="entry name" value="MFS"/>
</dbReference>
<sequence length="154" mass="16362">MTSRGEAGPRRWLVLAMSFVNLLVNGSLNYHVGVLNLALLDNYHADPLLTSWLMSLYVSLFALGGPVSSVIIDMFSCRVCVFMAGVLGLVGMAGSYLVTDPAVLFLTLTIAGIGQSLSFVGGSLVLSFYFPDMMTIANGVYFCGAGLGTFIHPP</sequence>
<dbReference type="RefSeq" id="XP_012942500.1">
    <property type="nucleotide sequence ID" value="XM_013087046.2"/>
</dbReference>
<evidence type="ECO:0000313" key="4">
    <source>
        <dbReference type="Proteomes" id="UP000694888"/>
    </source>
</evidence>
<dbReference type="InterPro" id="IPR036259">
    <property type="entry name" value="MFS_trans_sf"/>
</dbReference>
<dbReference type="PANTHER" id="PTHR11360">
    <property type="entry name" value="MONOCARBOXYLATE TRANSPORTER"/>
    <property type="match status" value="1"/>
</dbReference>
<comment type="subcellular location">
    <subcellularLocation>
        <location evidence="1">Membrane</location>
        <topology evidence="1">Multi-pass membrane protein</topology>
    </subcellularLocation>
</comment>
<dbReference type="Gene3D" id="1.20.1250.20">
    <property type="entry name" value="MFS general substrate transporter like domains"/>
    <property type="match status" value="1"/>
</dbReference>
<evidence type="ECO:0000313" key="5">
    <source>
        <dbReference type="RefSeq" id="XP_012942500.1"/>
    </source>
</evidence>
<name>A0ABM1A7T4_APLCA</name>
<feature type="transmembrane region" description="Helical" evidence="2">
    <location>
        <begin position="52"/>
        <end position="72"/>
    </location>
</feature>
<dbReference type="PANTHER" id="PTHR11360:SF284">
    <property type="entry name" value="EG:103B4.3 PROTEIN-RELATED"/>
    <property type="match status" value="1"/>
</dbReference>
<keyword evidence="2" id="KW-1133">Transmembrane helix</keyword>
<protein>
    <submittedName>
        <fullName evidence="5">Monocarboxylate transporter 6</fullName>
    </submittedName>
</protein>
<feature type="transmembrane region" description="Helical" evidence="2">
    <location>
        <begin position="12"/>
        <end position="32"/>
    </location>
</feature>
<evidence type="ECO:0000259" key="3">
    <source>
        <dbReference type="PROSITE" id="PS50850"/>
    </source>
</evidence>
<proteinExistence type="predicted"/>
<evidence type="ECO:0000256" key="1">
    <source>
        <dbReference type="ARBA" id="ARBA00004141"/>
    </source>
</evidence>
<feature type="transmembrane region" description="Helical" evidence="2">
    <location>
        <begin position="79"/>
        <end position="98"/>
    </location>
</feature>
<reference evidence="5" key="1">
    <citation type="submission" date="2025-08" db="UniProtKB">
        <authorList>
            <consortium name="RefSeq"/>
        </authorList>
    </citation>
    <scope>IDENTIFICATION</scope>
</reference>
<dbReference type="PROSITE" id="PS50850">
    <property type="entry name" value="MFS"/>
    <property type="match status" value="1"/>
</dbReference>
<accession>A0ABM1A7T4</accession>
<organism evidence="4 5">
    <name type="scientific">Aplysia californica</name>
    <name type="common">California sea hare</name>
    <dbReference type="NCBI Taxonomy" id="6500"/>
    <lineage>
        <taxon>Eukaryota</taxon>
        <taxon>Metazoa</taxon>
        <taxon>Spiralia</taxon>
        <taxon>Lophotrochozoa</taxon>
        <taxon>Mollusca</taxon>
        <taxon>Gastropoda</taxon>
        <taxon>Heterobranchia</taxon>
        <taxon>Euthyneura</taxon>
        <taxon>Tectipleura</taxon>
        <taxon>Aplysiida</taxon>
        <taxon>Aplysioidea</taxon>
        <taxon>Aplysiidae</taxon>
        <taxon>Aplysia</taxon>
    </lineage>
</organism>
<dbReference type="Pfam" id="PF07690">
    <property type="entry name" value="MFS_1"/>
    <property type="match status" value="1"/>
</dbReference>